<keyword evidence="2" id="KW-1185">Reference proteome</keyword>
<accession>A0ABQ7U978</accession>
<proteinExistence type="predicted"/>
<dbReference type="Proteomes" id="UP000826656">
    <property type="component" value="Unassembled WGS sequence"/>
</dbReference>
<dbReference type="EMBL" id="JAIVGD010000023">
    <property type="protein sequence ID" value="KAH0743415.1"/>
    <property type="molecule type" value="Genomic_DNA"/>
</dbReference>
<sequence>MILPHLDSRLNSLVIGNDYEFVPSLVTGDDREIILSSSGLQLGQSSNMLESQLTPLAIESMTISEDEIM</sequence>
<gene>
    <name evidence="1" type="ORF">KY290_031408</name>
</gene>
<name>A0ABQ7U978_SOLTU</name>
<evidence type="ECO:0000313" key="1">
    <source>
        <dbReference type="EMBL" id="KAH0743415.1"/>
    </source>
</evidence>
<organism evidence="1 2">
    <name type="scientific">Solanum tuberosum</name>
    <name type="common">Potato</name>
    <dbReference type="NCBI Taxonomy" id="4113"/>
    <lineage>
        <taxon>Eukaryota</taxon>
        <taxon>Viridiplantae</taxon>
        <taxon>Streptophyta</taxon>
        <taxon>Embryophyta</taxon>
        <taxon>Tracheophyta</taxon>
        <taxon>Spermatophyta</taxon>
        <taxon>Magnoliopsida</taxon>
        <taxon>eudicotyledons</taxon>
        <taxon>Gunneridae</taxon>
        <taxon>Pentapetalae</taxon>
        <taxon>asterids</taxon>
        <taxon>lamiids</taxon>
        <taxon>Solanales</taxon>
        <taxon>Solanaceae</taxon>
        <taxon>Solanoideae</taxon>
        <taxon>Solaneae</taxon>
        <taxon>Solanum</taxon>
    </lineage>
</organism>
<protein>
    <submittedName>
        <fullName evidence="1">Uncharacterized protein</fullName>
    </submittedName>
</protein>
<evidence type="ECO:0000313" key="2">
    <source>
        <dbReference type="Proteomes" id="UP000826656"/>
    </source>
</evidence>
<reference evidence="1 2" key="1">
    <citation type="journal article" date="2021" name="bioRxiv">
        <title>Chromosome-scale and haplotype-resolved genome assembly of a tetraploid potato cultivar.</title>
        <authorList>
            <person name="Sun H."/>
            <person name="Jiao W.-B."/>
            <person name="Krause K."/>
            <person name="Campoy J.A."/>
            <person name="Goel M."/>
            <person name="Folz-Donahue K."/>
            <person name="Kukat C."/>
            <person name="Huettel B."/>
            <person name="Schneeberger K."/>
        </authorList>
    </citation>
    <scope>NUCLEOTIDE SEQUENCE [LARGE SCALE GENOMIC DNA]</scope>
    <source>
        <strain evidence="1">SolTubOtavaFocal</strain>
        <tissue evidence="1">Leaves</tissue>
    </source>
</reference>
<comment type="caution">
    <text evidence="1">The sequence shown here is derived from an EMBL/GenBank/DDBJ whole genome shotgun (WGS) entry which is preliminary data.</text>
</comment>